<evidence type="ECO:0000313" key="5">
    <source>
        <dbReference type="EMBL" id="OSX80423.1"/>
    </source>
</evidence>
<protein>
    <recommendedName>
        <fullName evidence="4">NB-ARC domain-containing protein</fullName>
    </recommendedName>
</protein>
<feature type="compositionally biased region" description="Polar residues" evidence="3">
    <location>
        <begin position="46"/>
        <end position="62"/>
    </location>
</feature>
<accession>A0A1X6PIC2</accession>
<evidence type="ECO:0000256" key="3">
    <source>
        <dbReference type="SAM" id="MobiDB-lite"/>
    </source>
</evidence>
<dbReference type="Gene3D" id="3.40.50.300">
    <property type="entry name" value="P-loop containing nucleotide triphosphate hydrolases"/>
    <property type="match status" value="1"/>
</dbReference>
<feature type="region of interest" description="Disordered" evidence="3">
    <location>
        <begin position="20"/>
        <end position="155"/>
    </location>
</feature>
<keyword evidence="1" id="KW-0677">Repeat</keyword>
<dbReference type="PANTHER" id="PTHR45641">
    <property type="entry name" value="TETRATRICOPEPTIDE REPEAT PROTEIN (AFU_ORTHOLOGUE AFUA_6G03870)"/>
    <property type="match status" value="1"/>
</dbReference>
<dbReference type="Gene3D" id="1.25.40.10">
    <property type="entry name" value="Tetratricopeptide repeat domain"/>
    <property type="match status" value="5"/>
</dbReference>
<dbReference type="PANTHER" id="PTHR45641:SF19">
    <property type="entry name" value="NEPHROCYSTIN-3"/>
    <property type="match status" value="1"/>
</dbReference>
<name>A0A1X6PIC2_PORUM</name>
<dbReference type="OrthoDB" id="626167at2759"/>
<dbReference type="GO" id="GO:0043531">
    <property type="term" value="F:ADP binding"/>
    <property type="evidence" value="ECO:0007669"/>
    <property type="project" value="InterPro"/>
</dbReference>
<evidence type="ECO:0000313" key="6">
    <source>
        <dbReference type="Proteomes" id="UP000218209"/>
    </source>
</evidence>
<keyword evidence="6" id="KW-1185">Reference proteome</keyword>
<evidence type="ECO:0000256" key="1">
    <source>
        <dbReference type="ARBA" id="ARBA00022737"/>
    </source>
</evidence>
<gene>
    <name evidence="5" type="ORF">BU14_0052s0039</name>
</gene>
<feature type="domain" description="NB-ARC" evidence="4">
    <location>
        <begin position="565"/>
        <end position="743"/>
    </location>
</feature>
<dbReference type="SUPFAM" id="SSF48452">
    <property type="entry name" value="TPR-like"/>
    <property type="match status" value="4"/>
</dbReference>
<dbReference type="EMBL" id="KV918775">
    <property type="protein sequence ID" value="OSX80423.1"/>
    <property type="molecule type" value="Genomic_DNA"/>
</dbReference>
<proteinExistence type="predicted"/>
<reference evidence="5 6" key="1">
    <citation type="submission" date="2017-03" db="EMBL/GenBank/DDBJ databases">
        <title>WGS assembly of Porphyra umbilicalis.</title>
        <authorList>
            <person name="Brawley S.H."/>
            <person name="Blouin N.A."/>
            <person name="Ficko-Blean E."/>
            <person name="Wheeler G.L."/>
            <person name="Lohr M."/>
            <person name="Goodson H.V."/>
            <person name="Jenkins J.W."/>
            <person name="Blaby-Haas C.E."/>
            <person name="Helliwell K.E."/>
            <person name="Chan C."/>
            <person name="Marriage T."/>
            <person name="Bhattacharya D."/>
            <person name="Klein A.S."/>
            <person name="Badis Y."/>
            <person name="Brodie J."/>
            <person name="Cao Y."/>
            <person name="Collen J."/>
            <person name="Dittami S.M."/>
            <person name="Gachon C.M."/>
            <person name="Green B.R."/>
            <person name="Karpowicz S."/>
            <person name="Kim J.W."/>
            <person name="Kudahl U."/>
            <person name="Lin S."/>
            <person name="Michel G."/>
            <person name="Mittag M."/>
            <person name="Olson B.J."/>
            <person name="Pangilinan J."/>
            <person name="Peng Y."/>
            <person name="Qiu H."/>
            <person name="Shu S."/>
            <person name="Singer J.T."/>
            <person name="Smith A.G."/>
            <person name="Sprecher B.N."/>
            <person name="Wagner V."/>
            <person name="Wang W."/>
            <person name="Wang Z.-Y."/>
            <person name="Yan J."/>
            <person name="Yarish C."/>
            <person name="Zoeuner-Riek S."/>
            <person name="Zhuang Y."/>
            <person name="Zou Y."/>
            <person name="Lindquist E.A."/>
            <person name="Grimwood J."/>
            <person name="Barry K."/>
            <person name="Rokhsar D.S."/>
            <person name="Schmutz J."/>
            <person name="Stiller J.W."/>
            <person name="Grossman A.R."/>
            <person name="Prochnik S.E."/>
        </authorList>
    </citation>
    <scope>NUCLEOTIDE SEQUENCE [LARGE SCALE GENOMIC DNA]</scope>
    <source>
        <strain evidence="5">4086291</strain>
    </source>
</reference>
<dbReference type="Pfam" id="PF00931">
    <property type="entry name" value="NB-ARC"/>
    <property type="match status" value="1"/>
</dbReference>
<organism evidence="5 6">
    <name type="scientific">Porphyra umbilicalis</name>
    <name type="common">Purple laver</name>
    <name type="synonym">Red alga</name>
    <dbReference type="NCBI Taxonomy" id="2786"/>
    <lineage>
        <taxon>Eukaryota</taxon>
        <taxon>Rhodophyta</taxon>
        <taxon>Bangiophyceae</taxon>
        <taxon>Bangiales</taxon>
        <taxon>Bangiaceae</taxon>
        <taxon>Porphyra</taxon>
    </lineage>
</organism>
<evidence type="ECO:0000259" key="4">
    <source>
        <dbReference type="Pfam" id="PF00931"/>
    </source>
</evidence>
<sequence length="1763" mass="186181">MAGGWVAWFGGGCRCRRRGDAARDAAVSSDTGGGGGPPFSAAVADSDNQSTTEDCGSNQTGNTFGGRVAGGPPPSDESSAAVCERADTDPASPAKGKAFLPPNVGATAPAGAACGSSQPSAGSCGSGDVGGAPSSHDPLERDTDNGLGASPVSRRDATGEADGFVGYPIATCQVVSCFSRTRKLGRGTFVYACLGRGVFFFPGARRAGAPTSLAAFRAKGPRRIRLKRGDGALRVALSQDVEGVDLAHPNPRLLLFVRGVEVSTSPAGEDLSEIKLVLEAPSADVCAAWVAAGESMLPLWPELLSAASGSGCDMDALLELVSSLLPSLPAASDAKHGVMSKALGRRGRRAVLETWNWLQPTTAAATAAGKVVGKIGDVVDEVTGVPVAGPVLRVGLLLAQAAALAVLADEHEAVRVAVSGQSAAMAHRLVARIVDALQWEPTDFSSAHVEQLSRVLVDVENVLDVVEASFFARPMTAALLDDAVRGWDADLEALLRIMEDLCASGAVGHTVYQIAEGVSRLERACAASQPAEPDLSGCILGWDAPAPEPGYVPGVDNPDRAEHQIVAALQEPLSDDGRALRLGVCAVGGSGKSTACAGVAACNAMRERFSQGTMWVELGGDASLQTAADAGVTLVFRFCSAEAAQQLLKFAVDKEFFNTASRYLRSVPKTAAAASLIVIDDVLYKKRDLLGLLLKLAPAATPVLFTTRSEAVVGSVPGARLVPIDALPVADAKRLLANSVGKQALTGVASFATDEEVAWVRRVVEKTQRHALSLSLVGAMLAARGGAWRSVVQALERRWMDRDFGGGSNGDLFPRPSVCATLDVSLELLPDAYRAPFAAVGILPVRASVSVLARLWRPQLSAAAATGGPTTECASDDDGLALDAGVEQLVDVLVRAGLLPREVDKIGGVLAGVIVHPVVGEYARSLLGSTCRAAHQGLVVDYMAGTNAGEVDAYGWHAVPIWELPDDGYWYDNAARHVAAAGDVCGMISLMGSQWRALRWRTGSPLALQADVEVVMAALQAVVRHPEDRVARAPVLLCRVRAALASAYMNRIAGSRRQNVDAALNCSKDALEILSKADEPVLWAQLQDALGDAYRNRVNGDRAANVDAAVACYERALEVRTREAAPLDWAATQNNLGIAYGIRENGDRAANVDAAVACYERALEVLTREAVPLQWATTQNNLGIAYGDRVNGDRAANVDVAVACYERALEVRTREAAPLQWAATQHNLGSAFRNRVNGDRAANVDVAVACYERALEVLTREAAPLDWAATQKNLGIAYGIRVNGDRAANVDAAVACYERALEVRTREAAPLDWAATQNNLGIAYGDRVNGDRAANVDAAVACYERALEVRTREVAPLDWAMTQDNLGIAYGIRVNGDRAANVDAAVACDELALEVLTREAAPLQWAATQTNFGYAYGNRVNGDRAANVDAAVACYQRALEVRTREAAPLDWAATQNNLGIAYGNRVNGDRAANVDAAVACYEWALEVRMRKAVPLRWATTQHNLGIAYGIRVNRDRAANVDAAVACYERALEVRTRESAPLDWAMTQSNLGVAYGIRVNGDRAANVDAAVACYERALEVRTREAAPLDWAATQHNLGSAFRNRVNGDRAANVDAAVACYERALEVRTREAAPLDWAATQNNLGIAYGIRVNGDRAANVDVAVACYERALEVRTREAAPLDWAATQHNLGSAFRNRVNGDRAANVDAAVACYERALEVLTREAAPLDWAATQKNLGIAYGIRVNGDRAANVDAAVACYERALDV</sequence>
<dbReference type="InterPro" id="IPR027417">
    <property type="entry name" value="P-loop_NTPase"/>
</dbReference>
<dbReference type="InterPro" id="IPR002182">
    <property type="entry name" value="NB-ARC"/>
</dbReference>
<dbReference type="InterPro" id="IPR019734">
    <property type="entry name" value="TPR_rpt"/>
</dbReference>
<keyword evidence="2" id="KW-0802">TPR repeat</keyword>
<dbReference type="SMART" id="SM00028">
    <property type="entry name" value="TPR"/>
    <property type="match status" value="8"/>
</dbReference>
<evidence type="ECO:0000256" key="2">
    <source>
        <dbReference type="ARBA" id="ARBA00022803"/>
    </source>
</evidence>
<dbReference type="Proteomes" id="UP000218209">
    <property type="component" value="Unassembled WGS sequence"/>
</dbReference>
<dbReference type="InterPro" id="IPR011990">
    <property type="entry name" value="TPR-like_helical_dom_sf"/>
</dbReference>